<keyword evidence="1" id="KW-1277">Toxin-antitoxin system</keyword>
<gene>
    <name evidence="2" type="ORF">S03H2_07026</name>
</gene>
<comment type="caution">
    <text evidence="2">The sequence shown here is derived from an EMBL/GenBank/DDBJ whole genome shotgun (WGS) entry which is preliminary data.</text>
</comment>
<dbReference type="EMBL" id="BARU01003177">
    <property type="protein sequence ID" value="GAH21188.1"/>
    <property type="molecule type" value="Genomic_DNA"/>
</dbReference>
<proteinExistence type="predicted"/>
<name>X1FK82_9ZZZZ</name>
<sequence length="53" mass="6301">AEFALGYFEERPLLLTGKNGYRLRVGDYRILYTINSEDKRIDTYSVAHRKEVY</sequence>
<dbReference type="Pfam" id="PF05016">
    <property type="entry name" value="ParE_toxin"/>
    <property type="match status" value="1"/>
</dbReference>
<feature type="non-terminal residue" evidence="2">
    <location>
        <position position="1"/>
    </location>
</feature>
<accession>X1FK82</accession>
<dbReference type="InterPro" id="IPR035093">
    <property type="entry name" value="RelE/ParE_toxin_dom_sf"/>
</dbReference>
<evidence type="ECO:0000256" key="1">
    <source>
        <dbReference type="ARBA" id="ARBA00022649"/>
    </source>
</evidence>
<organism evidence="2">
    <name type="scientific">marine sediment metagenome</name>
    <dbReference type="NCBI Taxonomy" id="412755"/>
    <lineage>
        <taxon>unclassified sequences</taxon>
        <taxon>metagenomes</taxon>
        <taxon>ecological metagenomes</taxon>
    </lineage>
</organism>
<dbReference type="InterPro" id="IPR007712">
    <property type="entry name" value="RelE/ParE_toxin"/>
</dbReference>
<evidence type="ECO:0000313" key="2">
    <source>
        <dbReference type="EMBL" id="GAH21188.1"/>
    </source>
</evidence>
<evidence type="ECO:0008006" key="3">
    <source>
        <dbReference type="Google" id="ProtNLM"/>
    </source>
</evidence>
<dbReference type="AlphaFoldDB" id="X1FK82"/>
<dbReference type="Gene3D" id="3.30.2310.20">
    <property type="entry name" value="RelE-like"/>
    <property type="match status" value="1"/>
</dbReference>
<protein>
    <recommendedName>
        <fullName evidence="3">Plasmid stabilization system protein</fullName>
    </recommendedName>
</protein>
<reference evidence="2" key="1">
    <citation type="journal article" date="2014" name="Front. Microbiol.">
        <title>High frequency of phylogenetically diverse reductive dehalogenase-homologous genes in deep subseafloor sedimentary metagenomes.</title>
        <authorList>
            <person name="Kawai M."/>
            <person name="Futagami T."/>
            <person name="Toyoda A."/>
            <person name="Takaki Y."/>
            <person name="Nishi S."/>
            <person name="Hori S."/>
            <person name="Arai W."/>
            <person name="Tsubouchi T."/>
            <person name="Morono Y."/>
            <person name="Uchiyama I."/>
            <person name="Ito T."/>
            <person name="Fujiyama A."/>
            <person name="Inagaki F."/>
            <person name="Takami H."/>
        </authorList>
    </citation>
    <scope>NUCLEOTIDE SEQUENCE</scope>
    <source>
        <strain evidence="2">Expedition CK06-06</strain>
    </source>
</reference>
<dbReference type="SUPFAM" id="SSF143011">
    <property type="entry name" value="RelE-like"/>
    <property type="match status" value="1"/>
</dbReference>